<evidence type="ECO:0000313" key="1">
    <source>
        <dbReference type="EMBL" id="DAE92115.1"/>
    </source>
</evidence>
<reference evidence="1" key="1">
    <citation type="journal article" date="2021" name="Proc. Natl. Acad. Sci. U.S.A.">
        <title>A Catalog of Tens of Thousands of Viruses from Human Metagenomes Reveals Hidden Associations with Chronic Diseases.</title>
        <authorList>
            <person name="Tisza M.J."/>
            <person name="Buck C.B."/>
        </authorList>
    </citation>
    <scope>NUCLEOTIDE SEQUENCE</scope>
    <source>
        <strain evidence="1">Ct5xZ3</strain>
    </source>
</reference>
<proteinExistence type="predicted"/>
<name>A0A8S5RRX3_9CAUD</name>
<accession>A0A8S5RRX3</accession>
<protein>
    <submittedName>
        <fullName evidence="1">Uncharacterized protein</fullName>
    </submittedName>
</protein>
<organism evidence="1">
    <name type="scientific">Myoviridae sp. ct5xZ3</name>
    <dbReference type="NCBI Taxonomy" id="2827601"/>
    <lineage>
        <taxon>Viruses</taxon>
        <taxon>Duplodnaviria</taxon>
        <taxon>Heunggongvirae</taxon>
        <taxon>Uroviricota</taxon>
        <taxon>Caudoviricetes</taxon>
    </lineage>
</organism>
<dbReference type="EMBL" id="BK057794">
    <property type="protein sequence ID" value="DAE92115.1"/>
    <property type="molecule type" value="Genomic_DNA"/>
</dbReference>
<sequence length="96" mass="11032">MGLRKSIKADQRAADSIMELLTQDVAKEYQRRVEQLPDNGLQDIGERRSLRLELQEKYGLTELQAINVLNNRHVGDCITIQARRAWQNANSGDKRI</sequence>